<gene>
    <name evidence="1" type="ORF">BECKTC1821E_GA0114239_11503</name>
</gene>
<accession>A0A450Z590</accession>
<dbReference type="AlphaFoldDB" id="A0A450Z590"/>
<protein>
    <submittedName>
        <fullName evidence="1">Uncharacterized protein</fullName>
    </submittedName>
</protein>
<evidence type="ECO:0000313" key="1">
    <source>
        <dbReference type="EMBL" id="VFK48975.1"/>
    </source>
</evidence>
<organism evidence="1">
    <name type="scientific">Candidatus Kentrum sp. TC</name>
    <dbReference type="NCBI Taxonomy" id="2126339"/>
    <lineage>
        <taxon>Bacteria</taxon>
        <taxon>Pseudomonadati</taxon>
        <taxon>Pseudomonadota</taxon>
        <taxon>Gammaproteobacteria</taxon>
        <taxon>Candidatus Kentrum</taxon>
    </lineage>
</organism>
<proteinExistence type="predicted"/>
<dbReference type="EMBL" id="CAADFT010000150">
    <property type="protein sequence ID" value="VFK48975.1"/>
    <property type="molecule type" value="Genomic_DNA"/>
</dbReference>
<name>A0A450Z590_9GAMM</name>
<sequence length="32" mass="3854">MIDDPIVNEIRRIRRVYAERVDNDLHAICKET</sequence>
<reference evidence="1" key="1">
    <citation type="submission" date="2019-02" db="EMBL/GenBank/DDBJ databases">
        <authorList>
            <person name="Gruber-Vodicka R. H."/>
            <person name="Seah K. B. B."/>
        </authorList>
    </citation>
    <scope>NUCLEOTIDE SEQUENCE</scope>
    <source>
        <strain evidence="1">BECK_BZ125</strain>
    </source>
</reference>